<evidence type="ECO:0000313" key="3">
    <source>
        <dbReference type="EMBL" id="EJK54970.1"/>
    </source>
</evidence>
<accession>K0RPD1</accession>
<keyword evidence="2" id="KW-1133">Transmembrane helix</keyword>
<dbReference type="Proteomes" id="UP000266841">
    <property type="component" value="Unassembled WGS sequence"/>
</dbReference>
<sequence>MGGSRKLKQRKPQVAKKDGGSAGFPRSQMASQRSRPTNDVGAVALFLYLVKVVILSALSSPFWILTPPLSVFYGRPPRMVGLGQAVRFIGYVIRSKHLSKREQLNLILTVIQHTASSPVAGFCWLVDEVLYSRQMNRKAVVAPLFVMSAYRSASTQMARLLAQDSAFVWPSAIMCAFPYLWVWKIVACVFSDSGITTDEANNYLNKNFPKEARERHENDHFSLDTLDGYFLSAHLNGLAFQIGPDVIIKECHSAVVEDWNQSLMQTQFTDFVDRLARKTLLFRGASDAQRILLKGHFLWAASTLQMRYPDARFLSVLRDPLDRLQSGINHMAANPTLWQGQAPRWDWLAESFEQIESDYCTKEIEWYGDQRRGRLALRFNSFIENTEVAMKAVYRDLLVSNNMPKFRLTPKRSIRYTVDRSLTELNIDRDRLKLQLGDYYAWMKKQK</sequence>
<dbReference type="SUPFAM" id="SSF52540">
    <property type="entry name" value="P-loop containing nucleoside triphosphate hydrolases"/>
    <property type="match status" value="1"/>
</dbReference>
<keyword evidence="2" id="KW-0812">Transmembrane</keyword>
<name>K0RPD1_THAOC</name>
<organism evidence="3 4">
    <name type="scientific">Thalassiosira oceanica</name>
    <name type="common">Marine diatom</name>
    <dbReference type="NCBI Taxonomy" id="159749"/>
    <lineage>
        <taxon>Eukaryota</taxon>
        <taxon>Sar</taxon>
        <taxon>Stramenopiles</taxon>
        <taxon>Ochrophyta</taxon>
        <taxon>Bacillariophyta</taxon>
        <taxon>Coscinodiscophyceae</taxon>
        <taxon>Thalassiosirophycidae</taxon>
        <taxon>Thalassiosirales</taxon>
        <taxon>Thalassiosiraceae</taxon>
        <taxon>Thalassiosira</taxon>
    </lineage>
</organism>
<comment type="caution">
    <text evidence="3">The sequence shown here is derived from an EMBL/GenBank/DDBJ whole genome shotgun (WGS) entry which is preliminary data.</text>
</comment>
<feature type="transmembrane region" description="Helical" evidence="2">
    <location>
        <begin position="40"/>
        <end position="64"/>
    </location>
</feature>
<dbReference type="AlphaFoldDB" id="K0RPD1"/>
<dbReference type="EMBL" id="AGNL01034949">
    <property type="protein sequence ID" value="EJK54970.1"/>
    <property type="molecule type" value="Genomic_DNA"/>
</dbReference>
<feature type="region of interest" description="Disordered" evidence="1">
    <location>
        <begin position="1"/>
        <end position="35"/>
    </location>
</feature>
<keyword evidence="2" id="KW-0472">Membrane</keyword>
<evidence type="ECO:0000256" key="2">
    <source>
        <dbReference type="SAM" id="Phobius"/>
    </source>
</evidence>
<evidence type="ECO:0000256" key="1">
    <source>
        <dbReference type="SAM" id="MobiDB-lite"/>
    </source>
</evidence>
<keyword evidence="4" id="KW-1185">Reference proteome</keyword>
<evidence type="ECO:0008006" key="5">
    <source>
        <dbReference type="Google" id="ProtNLM"/>
    </source>
</evidence>
<protein>
    <recommendedName>
        <fullName evidence="5">Sulfotransferase domain-containing protein</fullName>
    </recommendedName>
</protein>
<evidence type="ECO:0000313" key="4">
    <source>
        <dbReference type="Proteomes" id="UP000266841"/>
    </source>
</evidence>
<proteinExistence type="predicted"/>
<dbReference type="Gene3D" id="3.40.50.300">
    <property type="entry name" value="P-loop containing nucleotide triphosphate hydrolases"/>
    <property type="match status" value="1"/>
</dbReference>
<dbReference type="InterPro" id="IPR027417">
    <property type="entry name" value="P-loop_NTPase"/>
</dbReference>
<feature type="compositionally biased region" description="Basic residues" evidence="1">
    <location>
        <begin position="1"/>
        <end position="14"/>
    </location>
</feature>
<gene>
    <name evidence="3" type="ORF">THAOC_25355</name>
</gene>
<dbReference type="Pfam" id="PF13469">
    <property type="entry name" value="Sulfotransfer_3"/>
    <property type="match status" value="1"/>
</dbReference>
<reference evidence="3 4" key="1">
    <citation type="journal article" date="2012" name="Genome Biol.">
        <title>Genome and low-iron response of an oceanic diatom adapted to chronic iron limitation.</title>
        <authorList>
            <person name="Lommer M."/>
            <person name="Specht M."/>
            <person name="Roy A.S."/>
            <person name="Kraemer L."/>
            <person name="Andreson R."/>
            <person name="Gutowska M.A."/>
            <person name="Wolf J."/>
            <person name="Bergner S.V."/>
            <person name="Schilhabel M.B."/>
            <person name="Klostermeier U.C."/>
            <person name="Beiko R.G."/>
            <person name="Rosenstiel P."/>
            <person name="Hippler M."/>
            <person name="Laroche J."/>
        </authorList>
    </citation>
    <scope>NUCLEOTIDE SEQUENCE [LARGE SCALE GENOMIC DNA]</scope>
    <source>
        <strain evidence="3 4">CCMP1005</strain>
    </source>
</reference>
<dbReference type="OrthoDB" id="198018at2759"/>